<dbReference type="Gene3D" id="2.30.30.290">
    <property type="entry name" value="YopX-like domains"/>
    <property type="match status" value="1"/>
</dbReference>
<proteinExistence type="predicted"/>
<dbReference type="SUPFAM" id="SSF159006">
    <property type="entry name" value="YopX-like"/>
    <property type="match status" value="1"/>
</dbReference>
<comment type="caution">
    <text evidence="2">The sequence shown here is derived from an EMBL/GenBank/DDBJ whole genome shotgun (WGS) entry which is preliminary data.</text>
</comment>
<gene>
    <name evidence="2" type="ORF">S01H4_60401</name>
</gene>
<sequence length="114" mass="13681">MGEEMREIKFKIWDKKNKRWYIQYPNCNNLFNIYKDGTLGRKSEDDDYIFVEYIGINDKNGVEIYEGDILEDNFKNQGSIGWIKPGFEWLVTKFEELPRACFWESCKIIGNIFE</sequence>
<dbReference type="InterPro" id="IPR023385">
    <property type="entry name" value="YopX-like_C"/>
</dbReference>
<organism evidence="2">
    <name type="scientific">marine sediment metagenome</name>
    <dbReference type="NCBI Taxonomy" id="412755"/>
    <lineage>
        <taxon>unclassified sequences</taxon>
        <taxon>metagenomes</taxon>
        <taxon>ecological metagenomes</taxon>
    </lineage>
</organism>
<feature type="domain" description="YopX protein" evidence="1">
    <location>
        <begin position="9"/>
        <end position="114"/>
    </location>
</feature>
<dbReference type="AlphaFoldDB" id="X1D738"/>
<dbReference type="InterPro" id="IPR019096">
    <property type="entry name" value="YopX_protein"/>
</dbReference>
<evidence type="ECO:0000313" key="2">
    <source>
        <dbReference type="EMBL" id="GAH16017.1"/>
    </source>
</evidence>
<accession>X1D738</accession>
<protein>
    <recommendedName>
        <fullName evidence="1">YopX protein domain-containing protein</fullName>
    </recommendedName>
</protein>
<evidence type="ECO:0000259" key="1">
    <source>
        <dbReference type="Pfam" id="PF09643"/>
    </source>
</evidence>
<feature type="non-terminal residue" evidence="2">
    <location>
        <position position="114"/>
    </location>
</feature>
<dbReference type="Pfam" id="PF09643">
    <property type="entry name" value="YopX"/>
    <property type="match status" value="1"/>
</dbReference>
<dbReference type="EMBL" id="BART01035608">
    <property type="protein sequence ID" value="GAH16017.1"/>
    <property type="molecule type" value="Genomic_DNA"/>
</dbReference>
<name>X1D738_9ZZZZ</name>
<reference evidence="2" key="1">
    <citation type="journal article" date="2014" name="Front. Microbiol.">
        <title>High frequency of phylogenetically diverse reductive dehalogenase-homologous genes in deep subseafloor sedimentary metagenomes.</title>
        <authorList>
            <person name="Kawai M."/>
            <person name="Futagami T."/>
            <person name="Toyoda A."/>
            <person name="Takaki Y."/>
            <person name="Nishi S."/>
            <person name="Hori S."/>
            <person name="Arai W."/>
            <person name="Tsubouchi T."/>
            <person name="Morono Y."/>
            <person name="Uchiyama I."/>
            <person name="Ito T."/>
            <person name="Fujiyama A."/>
            <person name="Inagaki F."/>
            <person name="Takami H."/>
        </authorList>
    </citation>
    <scope>NUCLEOTIDE SEQUENCE</scope>
    <source>
        <strain evidence="2">Expedition CK06-06</strain>
    </source>
</reference>